<dbReference type="Proteomes" id="UP000325081">
    <property type="component" value="Unassembled WGS sequence"/>
</dbReference>
<gene>
    <name evidence="1" type="ORF">STAS_31101</name>
</gene>
<comment type="caution">
    <text evidence="1">The sequence shown here is derived from an EMBL/GenBank/DDBJ whole genome shotgun (WGS) entry which is preliminary data.</text>
</comment>
<keyword evidence="2" id="KW-1185">Reference proteome</keyword>
<sequence length="106" mass="11957">MAMNLYTLKNLKSHYNQTLLFTLLHSMPFSRALIATRIQQLDGYGLGHHPGPALIICKTFVDRPKTPLAKKIAGREFVGHELELEECEDVKTRRQLGIGQIARAKS</sequence>
<name>A0A5A7RB68_STRAF</name>
<reference evidence="1" key="1">
    <citation type="journal article" date="2019" name="Curr. Biol.">
        <title>Genome Sequence of Striga asiatica Provides Insight into the Evolution of Plant Parasitism.</title>
        <authorList>
            <person name="Yoshida S."/>
            <person name="Kim S."/>
            <person name="Wafula E.K."/>
            <person name="Tanskanen J."/>
            <person name="Kim Y."/>
            <person name="Honaas L."/>
            <person name="Yang Z."/>
            <person name="Spallek T."/>
            <person name="Conn C.E."/>
            <person name="Ichihashi Y."/>
            <person name="Cheong K."/>
            <person name="Cui S."/>
            <person name="Der J.P."/>
            <person name="Gundlach H."/>
            <person name="Jiao Y."/>
            <person name="Hori C."/>
            <person name="Ishida J.K."/>
            <person name="Kasahara H."/>
            <person name="Kiba T."/>
            <person name="Kim M."/>
            <person name="Koo N."/>
            <person name="Laohavisit A."/>
            <person name="Lee Y."/>
            <person name="Lumba S."/>
            <person name="Mccourt P."/>
            <person name="Mortimer J.C."/>
            <person name="Mutuku J.M."/>
            <person name="Nomura T."/>
            <person name="Sasaki-sekimoto Y."/>
            <person name="Seto Y."/>
            <person name="Wang Y."/>
            <person name="Wakatake T."/>
            <person name="Sakakibara H."/>
            <person name="Demura T."/>
            <person name="Yamaguchi S."/>
            <person name="Yoneyama K."/>
            <person name="Manabe R."/>
            <person name="Nelson D.C."/>
            <person name="Schulman A.H."/>
            <person name="Timko M.P."/>
            <person name="Depamphilis C.W."/>
            <person name="Choi D."/>
            <person name="Shirasu K."/>
        </authorList>
    </citation>
    <scope>NUCLEOTIDE SEQUENCE [LARGE SCALE GENOMIC DNA]</scope>
    <source>
        <strain evidence="1">UVA1</strain>
    </source>
</reference>
<protein>
    <submittedName>
        <fullName evidence="1">Major facilitator superfamily protein</fullName>
    </submittedName>
</protein>
<dbReference type="AlphaFoldDB" id="A0A5A7RB68"/>
<evidence type="ECO:0000313" key="1">
    <source>
        <dbReference type="EMBL" id="GER53561.1"/>
    </source>
</evidence>
<organism evidence="1 2">
    <name type="scientific">Striga asiatica</name>
    <name type="common">Asiatic witchweed</name>
    <name type="synonym">Buchnera asiatica</name>
    <dbReference type="NCBI Taxonomy" id="4170"/>
    <lineage>
        <taxon>Eukaryota</taxon>
        <taxon>Viridiplantae</taxon>
        <taxon>Streptophyta</taxon>
        <taxon>Embryophyta</taxon>
        <taxon>Tracheophyta</taxon>
        <taxon>Spermatophyta</taxon>
        <taxon>Magnoliopsida</taxon>
        <taxon>eudicotyledons</taxon>
        <taxon>Gunneridae</taxon>
        <taxon>Pentapetalae</taxon>
        <taxon>asterids</taxon>
        <taxon>lamiids</taxon>
        <taxon>Lamiales</taxon>
        <taxon>Orobanchaceae</taxon>
        <taxon>Buchnereae</taxon>
        <taxon>Striga</taxon>
    </lineage>
</organism>
<accession>A0A5A7RB68</accession>
<evidence type="ECO:0000313" key="2">
    <source>
        <dbReference type="Proteomes" id="UP000325081"/>
    </source>
</evidence>
<dbReference type="EMBL" id="BKCP01010626">
    <property type="protein sequence ID" value="GER53561.1"/>
    <property type="molecule type" value="Genomic_DNA"/>
</dbReference>
<proteinExistence type="predicted"/>